<evidence type="ECO:0000256" key="2">
    <source>
        <dbReference type="ARBA" id="ARBA00022723"/>
    </source>
</evidence>
<proteinExistence type="inferred from homology"/>
<dbReference type="InterPro" id="IPR005000">
    <property type="entry name" value="Aldolase/citrate-lyase_domain"/>
</dbReference>
<evidence type="ECO:0000256" key="1">
    <source>
        <dbReference type="ARBA" id="ARBA00005568"/>
    </source>
</evidence>
<dbReference type="GO" id="GO:0046872">
    <property type="term" value="F:metal ion binding"/>
    <property type="evidence" value="ECO:0007669"/>
    <property type="project" value="UniProtKB-KW"/>
</dbReference>
<dbReference type="EMBL" id="MWML01000051">
    <property type="protein sequence ID" value="TCG07882.1"/>
    <property type="molecule type" value="Genomic_DNA"/>
</dbReference>
<evidence type="ECO:0000256" key="3">
    <source>
        <dbReference type="ARBA" id="ARBA00023239"/>
    </source>
</evidence>
<organism evidence="7 8">
    <name type="scientific">Paraburkholderia steynii</name>
    <dbReference type="NCBI Taxonomy" id="1245441"/>
    <lineage>
        <taxon>Bacteria</taxon>
        <taxon>Pseudomonadati</taxon>
        <taxon>Pseudomonadota</taxon>
        <taxon>Betaproteobacteria</taxon>
        <taxon>Burkholderiales</taxon>
        <taxon>Burkholderiaceae</taxon>
        <taxon>Paraburkholderia</taxon>
    </lineage>
</organism>
<reference evidence="7 8" key="1">
    <citation type="submission" date="2017-02" db="EMBL/GenBank/DDBJ databases">
        <title>Paraburkholderia sophoroidis sp. nov. and Paraburkholderia steynii sp. nov. rhizobial symbionts of the fynbos legume Hypocalyptus sophoroides.</title>
        <authorList>
            <person name="Steenkamp E.T."/>
            <person name="Beukes C.W."/>
            <person name="Van Zyl E."/>
            <person name="Avontuur J."/>
            <person name="Chan W.Y."/>
            <person name="Hassen A."/>
            <person name="Palmer M."/>
            <person name="Mthombeni L."/>
            <person name="Phalane F."/>
            <person name="Sereme K."/>
            <person name="Venter S.N."/>
        </authorList>
    </citation>
    <scope>NUCLEOTIDE SEQUENCE [LARGE SCALE GENOMIC DNA]</scope>
    <source>
        <strain evidence="7 8">HC1.1ba</strain>
    </source>
</reference>
<dbReference type="InterPro" id="IPR012689">
    <property type="entry name" value="HpaI"/>
</dbReference>
<name>A0A4R0XFC6_9BURK</name>
<protein>
    <submittedName>
        <fullName evidence="7">2,4-dihydroxyhept-2-ene-1,7-dioic acid aldolase</fullName>
    </submittedName>
</protein>
<dbReference type="NCBIfam" id="TIGR02311">
    <property type="entry name" value="HpaI"/>
    <property type="match status" value="1"/>
</dbReference>
<dbReference type="InterPro" id="IPR040442">
    <property type="entry name" value="Pyrv_kinase-like_dom_sf"/>
</dbReference>
<comment type="catalytic activity">
    <reaction evidence="4">
        <text>D-glyceraldehyde + 3-hydroxypyruvate = 2-dehydro-D-galactonate</text>
        <dbReference type="Rhea" id="RHEA:80051"/>
        <dbReference type="ChEBI" id="CHEBI:17180"/>
        <dbReference type="ChEBI" id="CHEBI:17378"/>
        <dbReference type="ChEBI" id="CHEBI:28023"/>
    </reaction>
</comment>
<keyword evidence="3" id="KW-0456">Lyase</keyword>
<evidence type="ECO:0000256" key="5">
    <source>
        <dbReference type="ARBA" id="ARBA00051592"/>
    </source>
</evidence>
<dbReference type="FunFam" id="3.20.20.60:FF:000004">
    <property type="entry name" value="5-keto-4-deoxy-D-glucarate aldolase"/>
    <property type="match status" value="1"/>
</dbReference>
<sequence length="261" mass="27786">MLTPHNTFKQSLHNAELQIGLWLALANSYSAELCATCGFDWLLIDGEHAPVDLRTILASLQAVAAYSSHPVVRIPKGDEALIKQVLELGATTLLVPMVDSADEAQRLVRTTRYPPEGIRGVGSGVARSSRWTQFSDYVSKTNDEVCLLVQAETQEALANIEEIAAVDGVDGVFIGPSDLAASMGLLGQPSHLEVRKAVIDGLQRIARTGKAAGVLCADEPLARVYIEAGARFVAVGIDTSLLLKSAASLADRFKHAGDAVN</sequence>
<comment type="similarity">
    <text evidence="1">Belongs to the HpcH/HpaI aldolase family.</text>
</comment>
<accession>A0A4R0XFC6</accession>
<keyword evidence="2" id="KW-0479">Metal-binding</keyword>
<keyword evidence="8" id="KW-1185">Reference proteome</keyword>
<dbReference type="SUPFAM" id="SSF51621">
    <property type="entry name" value="Phosphoenolpyruvate/pyruvate domain"/>
    <property type="match status" value="1"/>
</dbReference>
<dbReference type="Gene3D" id="3.20.20.60">
    <property type="entry name" value="Phosphoenolpyruvate-binding domains"/>
    <property type="match status" value="1"/>
</dbReference>
<dbReference type="AlphaFoldDB" id="A0A4R0XFC6"/>
<comment type="catalytic activity">
    <reaction evidence="5">
        <text>D-glyceraldehyde + 3-hydroxypyruvate = (3R,4S,5R)-3,4,5,6-tetrahydroxy-2-oxohexanoate</text>
        <dbReference type="Rhea" id="RHEA:80047"/>
        <dbReference type="ChEBI" id="CHEBI:17180"/>
        <dbReference type="ChEBI" id="CHEBI:17378"/>
        <dbReference type="ChEBI" id="CHEBI:231434"/>
    </reaction>
</comment>
<dbReference type="InterPro" id="IPR050251">
    <property type="entry name" value="HpcH-HpaI_aldolase"/>
</dbReference>
<dbReference type="GO" id="GO:0016832">
    <property type="term" value="F:aldehyde-lyase activity"/>
    <property type="evidence" value="ECO:0007669"/>
    <property type="project" value="TreeGrafter"/>
</dbReference>
<feature type="domain" description="HpcH/HpaI aldolase/citrate lyase" evidence="6">
    <location>
        <begin position="18"/>
        <end position="243"/>
    </location>
</feature>
<evidence type="ECO:0000256" key="4">
    <source>
        <dbReference type="ARBA" id="ARBA00051339"/>
    </source>
</evidence>
<dbReference type="PANTHER" id="PTHR30502">
    <property type="entry name" value="2-KETO-3-DEOXY-L-RHAMNONATE ALDOLASE"/>
    <property type="match status" value="1"/>
</dbReference>
<dbReference type="GO" id="GO:0005737">
    <property type="term" value="C:cytoplasm"/>
    <property type="evidence" value="ECO:0007669"/>
    <property type="project" value="UniProtKB-ARBA"/>
</dbReference>
<dbReference type="GO" id="GO:0010124">
    <property type="term" value="P:phenylacetate catabolic process"/>
    <property type="evidence" value="ECO:0007669"/>
    <property type="project" value="InterPro"/>
</dbReference>
<gene>
    <name evidence="7" type="ORF">BZM27_16120</name>
</gene>
<dbReference type="Pfam" id="PF03328">
    <property type="entry name" value="HpcH_HpaI"/>
    <property type="match status" value="1"/>
</dbReference>
<comment type="caution">
    <text evidence="7">The sequence shown here is derived from an EMBL/GenBank/DDBJ whole genome shotgun (WGS) entry which is preliminary data.</text>
</comment>
<evidence type="ECO:0000259" key="6">
    <source>
        <dbReference type="Pfam" id="PF03328"/>
    </source>
</evidence>
<dbReference type="PANTHER" id="PTHR30502:SF0">
    <property type="entry name" value="PHOSPHOENOLPYRUVATE CARBOXYLASE FAMILY PROTEIN"/>
    <property type="match status" value="1"/>
</dbReference>
<evidence type="ECO:0000313" key="7">
    <source>
        <dbReference type="EMBL" id="TCG07882.1"/>
    </source>
</evidence>
<dbReference type="InterPro" id="IPR015813">
    <property type="entry name" value="Pyrv/PenolPyrv_kinase-like_dom"/>
</dbReference>
<dbReference type="Proteomes" id="UP000294200">
    <property type="component" value="Unassembled WGS sequence"/>
</dbReference>
<evidence type="ECO:0000313" key="8">
    <source>
        <dbReference type="Proteomes" id="UP000294200"/>
    </source>
</evidence>